<accession>A0A1I4CBY9</accession>
<evidence type="ECO:0000256" key="2">
    <source>
        <dbReference type="SAM" id="Phobius"/>
    </source>
</evidence>
<feature type="compositionally biased region" description="Pro residues" evidence="1">
    <location>
        <begin position="81"/>
        <end position="92"/>
    </location>
</feature>
<keyword evidence="2" id="KW-0812">Transmembrane</keyword>
<gene>
    <name evidence="3" type="ORF">SAMN05421835_13330</name>
</gene>
<dbReference type="AlphaFoldDB" id="A0A1I4CBY9"/>
<protein>
    <submittedName>
        <fullName evidence="3">Uncharacterized protein</fullName>
    </submittedName>
</protein>
<evidence type="ECO:0000256" key="1">
    <source>
        <dbReference type="SAM" id="MobiDB-lite"/>
    </source>
</evidence>
<reference evidence="3 4" key="1">
    <citation type="submission" date="2016-10" db="EMBL/GenBank/DDBJ databases">
        <authorList>
            <person name="de Groot N.N."/>
        </authorList>
    </citation>
    <scope>NUCLEOTIDE SEQUENCE [LARGE SCALE GENOMIC DNA]</scope>
    <source>
        <strain evidence="3 4">DSM 44468</strain>
    </source>
</reference>
<dbReference type="RefSeq" id="WP_091515937.1">
    <property type="nucleotide sequence ID" value="NZ_CBDQZW010000032.1"/>
</dbReference>
<evidence type="ECO:0000313" key="4">
    <source>
        <dbReference type="Proteomes" id="UP000199025"/>
    </source>
</evidence>
<dbReference type="Proteomes" id="UP000199025">
    <property type="component" value="Unassembled WGS sequence"/>
</dbReference>
<feature type="region of interest" description="Disordered" evidence="1">
    <location>
        <begin position="1"/>
        <end position="54"/>
    </location>
</feature>
<keyword evidence="2" id="KW-1133">Transmembrane helix</keyword>
<proteinExistence type="predicted"/>
<dbReference type="OrthoDB" id="3627770at2"/>
<keyword evidence="2" id="KW-0472">Membrane</keyword>
<evidence type="ECO:0000313" key="3">
    <source>
        <dbReference type="EMBL" id="SFK77676.1"/>
    </source>
</evidence>
<dbReference type="STRING" id="115433.SAMN05421835_13330"/>
<feature type="region of interest" description="Disordered" evidence="1">
    <location>
        <begin position="80"/>
        <end position="99"/>
    </location>
</feature>
<feature type="transmembrane region" description="Helical" evidence="2">
    <location>
        <begin position="137"/>
        <end position="160"/>
    </location>
</feature>
<dbReference type="EMBL" id="FORP01000033">
    <property type="protein sequence ID" value="SFK77676.1"/>
    <property type="molecule type" value="Genomic_DNA"/>
</dbReference>
<feature type="region of interest" description="Disordered" evidence="1">
    <location>
        <begin position="107"/>
        <end position="130"/>
    </location>
</feature>
<organism evidence="3 4">
    <name type="scientific">Amycolatopsis sacchari</name>
    <dbReference type="NCBI Taxonomy" id="115433"/>
    <lineage>
        <taxon>Bacteria</taxon>
        <taxon>Bacillati</taxon>
        <taxon>Actinomycetota</taxon>
        <taxon>Actinomycetes</taxon>
        <taxon>Pseudonocardiales</taxon>
        <taxon>Pseudonocardiaceae</taxon>
        <taxon>Amycolatopsis</taxon>
    </lineage>
</organism>
<keyword evidence="4" id="KW-1185">Reference proteome</keyword>
<sequence>MPARNDEFGDGTQSGLPPVTFGDALSGSLDDGDDHDDFKLTKVASPVRPDPSAVRELVDAAMSEGGGGSSERGAMVDQVPPAVPAQPIPPAQPLGMLPRQRSRPGLLSRGRPQLRMPRFSLPQPNVRRVRPSSGSTAMIVAILLMIIFAVVAIEFLSSLISSISGLFG</sequence>
<name>A0A1I4CBY9_9PSEU</name>